<proteinExistence type="predicted"/>
<reference evidence="1 3" key="1">
    <citation type="journal article" date="2008" name="Science">
        <title>The Physcomitrella genome reveals evolutionary insights into the conquest of land by plants.</title>
        <authorList>
            <person name="Rensing S."/>
            <person name="Lang D."/>
            <person name="Zimmer A."/>
            <person name="Terry A."/>
            <person name="Salamov A."/>
            <person name="Shapiro H."/>
            <person name="Nishiyama T."/>
            <person name="Perroud P.-F."/>
            <person name="Lindquist E."/>
            <person name="Kamisugi Y."/>
            <person name="Tanahashi T."/>
            <person name="Sakakibara K."/>
            <person name="Fujita T."/>
            <person name="Oishi K."/>
            <person name="Shin-I T."/>
            <person name="Kuroki Y."/>
            <person name="Toyoda A."/>
            <person name="Suzuki Y."/>
            <person name="Hashimoto A."/>
            <person name="Yamaguchi K."/>
            <person name="Sugano A."/>
            <person name="Kohara Y."/>
            <person name="Fujiyama A."/>
            <person name="Anterola A."/>
            <person name="Aoki S."/>
            <person name="Ashton N."/>
            <person name="Barbazuk W.B."/>
            <person name="Barker E."/>
            <person name="Bennetzen J."/>
            <person name="Bezanilla M."/>
            <person name="Blankenship R."/>
            <person name="Cho S.H."/>
            <person name="Dutcher S."/>
            <person name="Estelle M."/>
            <person name="Fawcett J.A."/>
            <person name="Gundlach H."/>
            <person name="Hanada K."/>
            <person name="Heyl A."/>
            <person name="Hicks K.A."/>
            <person name="Hugh J."/>
            <person name="Lohr M."/>
            <person name="Mayer K."/>
            <person name="Melkozernov A."/>
            <person name="Murata T."/>
            <person name="Nelson D."/>
            <person name="Pils B."/>
            <person name="Prigge M."/>
            <person name="Reiss B."/>
            <person name="Renner T."/>
            <person name="Rombauts S."/>
            <person name="Rushton P."/>
            <person name="Sanderfoot A."/>
            <person name="Schween G."/>
            <person name="Shiu S.-H."/>
            <person name="Stueber K."/>
            <person name="Theodoulou F.L."/>
            <person name="Tu H."/>
            <person name="Van de Peer Y."/>
            <person name="Verrier P.J."/>
            <person name="Waters E."/>
            <person name="Wood A."/>
            <person name="Yang L."/>
            <person name="Cove D."/>
            <person name="Cuming A."/>
            <person name="Hasebe M."/>
            <person name="Lucas S."/>
            <person name="Mishler D.B."/>
            <person name="Reski R."/>
            <person name="Grigoriev I."/>
            <person name="Quatrano R.S."/>
            <person name="Boore J.L."/>
        </authorList>
    </citation>
    <scope>NUCLEOTIDE SEQUENCE [LARGE SCALE GENOMIC DNA]</scope>
    <source>
        <strain evidence="2 3">cv. Gransden 2004</strain>
    </source>
</reference>
<name>A0A2K1K306_PHYPA</name>
<protein>
    <submittedName>
        <fullName evidence="1 2">Uncharacterized protein</fullName>
    </submittedName>
</protein>
<dbReference type="EnsemblPlants" id="Pp3c9_13180V3.2">
    <property type="protein sequence ID" value="PAC:32911574.CDS.1"/>
    <property type="gene ID" value="Pp3c9_13180"/>
</dbReference>
<dbReference type="AlphaFoldDB" id="A0A2K1K306"/>
<sequence length="56" mass="6155">MAYAFFQVVKSTSGLQQNASHSHFLAIIETVVYFASHNSKSEFRSSKQSVASSLLS</sequence>
<accession>A0A2K1K306</accession>
<dbReference type="EMBL" id="ABEU02000009">
    <property type="protein sequence ID" value="PNR48165.1"/>
    <property type="molecule type" value="Genomic_DNA"/>
</dbReference>
<dbReference type="Gramene" id="Pp3c9_13180V3.2">
    <property type="protein sequence ID" value="PAC:32911574.CDS.1"/>
    <property type="gene ID" value="Pp3c9_13180"/>
</dbReference>
<dbReference type="EnsemblPlants" id="Pp3c9_13180V3.3">
    <property type="protein sequence ID" value="PAC:32911575.CDS.1"/>
    <property type="gene ID" value="Pp3c9_13180"/>
</dbReference>
<evidence type="ECO:0000313" key="1">
    <source>
        <dbReference type="EMBL" id="PNR48165.1"/>
    </source>
</evidence>
<dbReference type="EnsemblPlants" id="Pp3c9_13180V3.1">
    <property type="protein sequence ID" value="PAC:32911573.CDS.1"/>
    <property type="gene ID" value="Pp3c9_13180"/>
</dbReference>
<dbReference type="Gramene" id="Pp3c9_13180V3.3">
    <property type="protein sequence ID" value="PAC:32911575.CDS.1"/>
    <property type="gene ID" value="Pp3c9_13180"/>
</dbReference>
<evidence type="ECO:0000313" key="3">
    <source>
        <dbReference type="Proteomes" id="UP000006727"/>
    </source>
</evidence>
<dbReference type="Proteomes" id="UP000006727">
    <property type="component" value="Chromosome 9"/>
</dbReference>
<reference evidence="1 3" key="2">
    <citation type="journal article" date="2018" name="Plant J.">
        <title>The Physcomitrella patens chromosome-scale assembly reveals moss genome structure and evolution.</title>
        <authorList>
            <person name="Lang D."/>
            <person name="Ullrich K.K."/>
            <person name="Murat F."/>
            <person name="Fuchs J."/>
            <person name="Jenkins J."/>
            <person name="Haas F.B."/>
            <person name="Piednoel M."/>
            <person name="Gundlach H."/>
            <person name="Van Bel M."/>
            <person name="Meyberg R."/>
            <person name="Vives C."/>
            <person name="Morata J."/>
            <person name="Symeonidi A."/>
            <person name="Hiss M."/>
            <person name="Muchero W."/>
            <person name="Kamisugi Y."/>
            <person name="Saleh O."/>
            <person name="Blanc G."/>
            <person name="Decker E.L."/>
            <person name="van Gessel N."/>
            <person name="Grimwood J."/>
            <person name="Hayes R.D."/>
            <person name="Graham S.W."/>
            <person name="Gunter L.E."/>
            <person name="McDaniel S.F."/>
            <person name="Hoernstein S.N.W."/>
            <person name="Larsson A."/>
            <person name="Li F.W."/>
            <person name="Perroud P.F."/>
            <person name="Phillips J."/>
            <person name="Ranjan P."/>
            <person name="Rokshar D.S."/>
            <person name="Rothfels C.J."/>
            <person name="Schneider L."/>
            <person name="Shu S."/>
            <person name="Stevenson D.W."/>
            <person name="Thummler F."/>
            <person name="Tillich M."/>
            <person name="Villarreal Aguilar J.C."/>
            <person name="Widiez T."/>
            <person name="Wong G.K."/>
            <person name="Wymore A."/>
            <person name="Zhang Y."/>
            <person name="Zimmer A.D."/>
            <person name="Quatrano R.S."/>
            <person name="Mayer K.F.X."/>
            <person name="Goodstein D."/>
            <person name="Casacuberta J.M."/>
            <person name="Vandepoele K."/>
            <person name="Reski R."/>
            <person name="Cuming A.C."/>
            <person name="Tuskan G.A."/>
            <person name="Maumus F."/>
            <person name="Salse J."/>
            <person name="Schmutz J."/>
            <person name="Rensing S.A."/>
        </authorList>
    </citation>
    <scope>NUCLEOTIDE SEQUENCE [LARGE SCALE GENOMIC DNA]</scope>
    <source>
        <strain evidence="2 3">cv. Gransden 2004</strain>
    </source>
</reference>
<dbReference type="Gramene" id="Pp3c9_13180V3.1">
    <property type="protein sequence ID" value="PAC:32911573.CDS.1"/>
    <property type="gene ID" value="Pp3c9_13180"/>
</dbReference>
<keyword evidence="3" id="KW-1185">Reference proteome</keyword>
<organism evidence="1">
    <name type="scientific">Physcomitrium patens</name>
    <name type="common">Spreading-leaved earth moss</name>
    <name type="synonym">Physcomitrella patens</name>
    <dbReference type="NCBI Taxonomy" id="3218"/>
    <lineage>
        <taxon>Eukaryota</taxon>
        <taxon>Viridiplantae</taxon>
        <taxon>Streptophyta</taxon>
        <taxon>Embryophyta</taxon>
        <taxon>Bryophyta</taxon>
        <taxon>Bryophytina</taxon>
        <taxon>Bryopsida</taxon>
        <taxon>Funariidae</taxon>
        <taxon>Funariales</taxon>
        <taxon>Funariaceae</taxon>
        <taxon>Physcomitrium</taxon>
    </lineage>
</organism>
<reference evidence="2" key="3">
    <citation type="submission" date="2020-12" db="UniProtKB">
        <authorList>
            <consortium name="EnsemblPlants"/>
        </authorList>
    </citation>
    <scope>IDENTIFICATION</scope>
</reference>
<evidence type="ECO:0000313" key="2">
    <source>
        <dbReference type="EnsemblPlants" id="PAC:32911573.CDS.1"/>
    </source>
</evidence>
<gene>
    <name evidence="1" type="ORF">PHYPA_012640</name>
</gene>